<dbReference type="Pfam" id="PF12796">
    <property type="entry name" value="Ank_2"/>
    <property type="match status" value="1"/>
</dbReference>
<dbReference type="PaxDb" id="65489-OBART03G29640.1"/>
<dbReference type="SMART" id="SM00248">
    <property type="entry name" value="ANK"/>
    <property type="match status" value="3"/>
</dbReference>
<reference evidence="2" key="1">
    <citation type="journal article" date="2009" name="Rice">
        <title>De Novo Next Generation Sequencing of Plant Genomes.</title>
        <authorList>
            <person name="Rounsley S."/>
            <person name="Marri P.R."/>
            <person name="Yu Y."/>
            <person name="He R."/>
            <person name="Sisneros N."/>
            <person name="Goicoechea J.L."/>
            <person name="Lee S.J."/>
            <person name="Angelova A."/>
            <person name="Kudrna D."/>
            <person name="Luo M."/>
            <person name="Affourtit J."/>
            <person name="Desany B."/>
            <person name="Knight J."/>
            <person name="Niazi F."/>
            <person name="Egholm M."/>
            <person name="Wing R.A."/>
        </authorList>
    </citation>
    <scope>NUCLEOTIDE SEQUENCE [LARGE SCALE GENOMIC DNA]</scope>
    <source>
        <strain evidence="2">cv. IRGC 105608</strain>
    </source>
</reference>
<dbReference type="PROSITE" id="PS50297">
    <property type="entry name" value="ANK_REP_REGION"/>
    <property type="match status" value="1"/>
</dbReference>
<keyword evidence="1" id="KW-0040">ANK repeat</keyword>
<proteinExistence type="predicted"/>
<evidence type="ECO:0000256" key="1">
    <source>
        <dbReference type="PROSITE-ProRule" id="PRU00023"/>
    </source>
</evidence>
<dbReference type="PANTHER" id="PTHR46224">
    <property type="entry name" value="ANKYRIN REPEAT FAMILY PROTEIN"/>
    <property type="match status" value="1"/>
</dbReference>
<dbReference type="InterPro" id="IPR036770">
    <property type="entry name" value="Ankyrin_rpt-contain_sf"/>
</dbReference>
<dbReference type="Gramene" id="OBART03G29640.1">
    <property type="protein sequence ID" value="OBART03G29640.1"/>
    <property type="gene ID" value="OBART03G29640"/>
</dbReference>
<accession>A0A0D3FMF8</accession>
<dbReference type="SUPFAM" id="SSF48403">
    <property type="entry name" value="Ankyrin repeat"/>
    <property type="match status" value="1"/>
</dbReference>
<sequence length="220" mass="24289">MVNTMGEKDRAKFTDMNIDGNGLLQVAAHLGKIEVIRYFVEELGFDVNAGCLSDGVTALASAAMFGEAYVVRYLLEHGADPNKTDETGSVALHFAAKNGLSLHGTVFYRRIGVVKILLDHHDESCGKVNDRKAELKSQGEKAVKRNDYLAASKIYSEDESCGKVNDRKAELKSQGEKAVKRNDYLAASKIYSEEHKKAFEAFLNALKLDPANAEIEKVMW</sequence>
<evidence type="ECO:0000313" key="2">
    <source>
        <dbReference type="EnsemblPlants" id="OBART03G29640.1"/>
    </source>
</evidence>
<dbReference type="eggNOG" id="KOG0504">
    <property type="taxonomic scope" value="Eukaryota"/>
</dbReference>
<dbReference type="HOGENOM" id="CLU_1247122_0_0_1"/>
<dbReference type="AlphaFoldDB" id="A0A0D3FMF8"/>
<dbReference type="Proteomes" id="UP000026960">
    <property type="component" value="Chromosome 3"/>
</dbReference>
<protein>
    <submittedName>
        <fullName evidence="2">Uncharacterized protein</fullName>
    </submittedName>
</protein>
<keyword evidence="3" id="KW-1185">Reference proteome</keyword>
<dbReference type="Gene3D" id="1.25.40.20">
    <property type="entry name" value="Ankyrin repeat-containing domain"/>
    <property type="match status" value="1"/>
</dbReference>
<dbReference type="EnsemblPlants" id="OBART03G29640.1">
    <property type="protein sequence ID" value="OBART03G29640.1"/>
    <property type="gene ID" value="OBART03G29640"/>
</dbReference>
<dbReference type="PROSITE" id="PS50088">
    <property type="entry name" value="ANK_REPEAT"/>
    <property type="match status" value="1"/>
</dbReference>
<reference evidence="2" key="2">
    <citation type="submission" date="2015-03" db="UniProtKB">
        <authorList>
            <consortium name="EnsemblPlants"/>
        </authorList>
    </citation>
    <scope>IDENTIFICATION</scope>
</reference>
<evidence type="ECO:0000313" key="3">
    <source>
        <dbReference type="Proteomes" id="UP000026960"/>
    </source>
</evidence>
<dbReference type="InterPro" id="IPR002110">
    <property type="entry name" value="Ankyrin_rpt"/>
</dbReference>
<dbReference type="InterPro" id="IPR051616">
    <property type="entry name" value="Cul2-RING_E3_ligase_SR"/>
</dbReference>
<organism evidence="2">
    <name type="scientific">Oryza barthii</name>
    <dbReference type="NCBI Taxonomy" id="65489"/>
    <lineage>
        <taxon>Eukaryota</taxon>
        <taxon>Viridiplantae</taxon>
        <taxon>Streptophyta</taxon>
        <taxon>Embryophyta</taxon>
        <taxon>Tracheophyta</taxon>
        <taxon>Spermatophyta</taxon>
        <taxon>Magnoliopsida</taxon>
        <taxon>Liliopsida</taxon>
        <taxon>Poales</taxon>
        <taxon>Poaceae</taxon>
        <taxon>BOP clade</taxon>
        <taxon>Oryzoideae</taxon>
        <taxon>Oryzeae</taxon>
        <taxon>Oryzinae</taxon>
        <taxon>Oryza</taxon>
    </lineage>
</organism>
<feature type="repeat" description="ANK" evidence="1">
    <location>
        <begin position="54"/>
        <end position="86"/>
    </location>
</feature>
<dbReference type="PANTHER" id="PTHR46224:SF12">
    <property type="entry name" value="OS03G0680400 PROTEIN"/>
    <property type="match status" value="1"/>
</dbReference>
<name>A0A0D3FMF8_9ORYZ</name>
<dbReference type="STRING" id="65489.A0A0D3FMF8"/>